<dbReference type="Proteomes" id="UP001431776">
    <property type="component" value="Unassembled WGS sequence"/>
</dbReference>
<feature type="signal peptide" evidence="1">
    <location>
        <begin position="1"/>
        <end position="20"/>
    </location>
</feature>
<dbReference type="InterPro" id="IPR038636">
    <property type="entry name" value="Wzi_sf"/>
</dbReference>
<dbReference type="Pfam" id="PF14052">
    <property type="entry name" value="Caps_assemb_Wzi"/>
    <property type="match status" value="1"/>
</dbReference>
<dbReference type="EMBL" id="JASCXX010000003">
    <property type="protein sequence ID" value="MDI6448166.1"/>
    <property type="molecule type" value="Genomic_DNA"/>
</dbReference>
<gene>
    <name evidence="2" type="ORF">QJ522_03830</name>
</gene>
<sequence>MRRIAASLILMIVLPVPCGALVSTNVPLDHWSYREVDKLANYGLIDSAMLTMKPISRVEMARHITQAMQGLGRMDDPPEMLSSIMDRLTNEFRGELILIGALDGAYGGSFLKPVEDPYVKFVYADREPDLENLRGDTFKSGSNVRAGFASRMKLWERAAFYVHPEFHIASDDSDGGLRLIEGYGKVQAERFEVQLGRDSLWWGPGYRGSILMSNNAQPLTMIKVTNPQPMRLPWVLRHLGPYRAQWFLSELEEDRHVPRARLSGVRLNFKPLAVWEVGFSRVFMFGGRGMPSVGLLDYAKLLMAVRNQENDNQIAGFDTSILLPLGDIPYCGSLPLRSVKLYVDGAGEDEAGGLPSNWGWLYGMQLNDILKTGRTDLRIEYANNHHRKPNVFYTHSIYQSGYTYEGRVMGHFMGTDSRSVFVQLSHYLTDDVAINLSYDRLTHDLSADTHPSVNIYQCDLTTFAWPNWQMAAGYRYEDGKGAGYRDNHIFQVQWIRDF</sequence>
<protein>
    <submittedName>
        <fullName evidence="2">Capsule assembly Wzi family protein</fullName>
    </submittedName>
</protein>
<comment type="caution">
    <text evidence="2">The sequence shown here is derived from an EMBL/GenBank/DDBJ whole genome shotgun (WGS) entry which is preliminary data.</text>
</comment>
<accession>A0AAW6TWB1</accession>
<keyword evidence="1" id="KW-0732">Signal</keyword>
<proteinExistence type="predicted"/>
<dbReference type="RefSeq" id="WP_349243575.1">
    <property type="nucleotide sequence ID" value="NZ_JASCXX010000003.1"/>
</dbReference>
<dbReference type="AlphaFoldDB" id="A0AAW6TWB1"/>
<evidence type="ECO:0000256" key="1">
    <source>
        <dbReference type="SAM" id="SignalP"/>
    </source>
</evidence>
<organism evidence="2 3">
    <name type="scientific">Anaerobaca lacustris</name>
    <dbReference type="NCBI Taxonomy" id="3044600"/>
    <lineage>
        <taxon>Bacteria</taxon>
        <taxon>Pseudomonadati</taxon>
        <taxon>Planctomycetota</taxon>
        <taxon>Phycisphaerae</taxon>
        <taxon>Sedimentisphaerales</taxon>
        <taxon>Anaerobacaceae</taxon>
        <taxon>Anaerobaca</taxon>
    </lineage>
</organism>
<dbReference type="InterPro" id="IPR026950">
    <property type="entry name" value="Caps_assemb_Wzi"/>
</dbReference>
<evidence type="ECO:0000313" key="3">
    <source>
        <dbReference type="Proteomes" id="UP001431776"/>
    </source>
</evidence>
<evidence type="ECO:0000313" key="2">
    <source>
        <dbReference type="EMBL" id="MDI6448166.1"/>
    </source>
</evidence>
<keyword evidence="3" id="KW-1185">Reference proteome</keyword>
<name>A0AAW6TWB1_9BACT</name>
<dbReference type="Gene3D" id="2.40.160.130">
    <property type="entry name" value="Capsule assembly protein Wzi"/>
    <property type="match status" value="1"/>
</dbReference>
<feature type="chain" id="PRO_5043521268" evidence="1">
    <location>
        <begin position="21"/>
        <end position="498"/>
    </location>
</feature>
<reference evidence="2" key="1">
    <citation type="submission" date="2023-05" db="EMBL/GenBank/DDBJ databases">
        <title>Anaerotaeda fermentans gen. nov., sp. nov., a novel anaerobic planctomycete of the new family within the order Sedimentisphaerales isolated from Taman Peninsula, Russia.</title>
        <authorList>
            <person name="Khomyakova M.A."/>
            <person name="Merkel A.Y."/>
            <person name="Slobodkin A.I."/>
        </authorList>
    </citation>
    <scope>NUCLEOTIDE SEQUENCE</scope>
    <source>
        <strain evidence="2">M17dextr</strain>
    </source>
</reference>